<name>A0AAD3HAH3_9STRA</name>
<dbReference type="AlphaFoldDB" id="A0AAD3HAH3"/>
<reference evidence="1 2" key="1">
    <citation type="journal article" date="2021" name="Sci. Rep.">
        <title>The genome of the diatom Chaetoceros tenuissimus carries an ancient integrated fragment of an extant virus.</title>
        <authorList>
            <person name="Hongo Y."/>
            <person name="Kimura K."/>
            <person name="Takaki Y."/>
            <person name="Yoshida Y."/>
            <person name="Baba S."/>
            <person name="Kobayashi G."/>
            <person name="Nagasaki K."/>
            <person name="Hano T."/>
            <person name="Tomaru Y."/>
        </authorList>
    </citation>
    <scope>NUCLEOTIDE SEQUENCE [LARGE SCALE GENOMIC DNA]</scope>
    <source>
        <strain evidence="1 2">NIES-3715</strain>
    </source>
</reference>
<gene>
    <name evidence="1" type="ORF">CTEN210_12445</name>
</gene>
<evidence type="ECO:0000313" key="2">
    <source>
        <dbReference type="Proteomes" id="UP001054902"/>
    </source>
</evidence>
<accession>A0AAD3HAH3</accession>
<evidence type="ECO:0008006" key="3">
    <source>
        <dbReference type="Google" id="ProtNLM"/>
    </source>
</evidence>
<sequence>MGLFKKIFKKKKSKTSAPEEAAVAKAMSADGSEYYFSGLAVTSIAVKPKEGDENKVTFSEADENGEEGVFLKNFKLISDESVEKGKREFEATKVDLDEVKSMIYKDGSDVIPLFIVHGFNVEPSSTLAYEYENFHKEHKYYPIPVIWASEGSALLYFEDQADDAIGAGKALNALVGMVPNDTFPKKSLVMHSMGNHAIFNGACAKGTPDVQFDNIFMVAADVPFDIFHKEPNEFYLFRKNVSGRKYEKATNFFGMLKKEGDKPVGKIYVLYHKKDLALAASFFSNQESRIGKAGLHWVDGWFRNYYDDKATRDDMKPYLECWEVTDQEMTYDKGTKHSYQLEPWAEIFSSSLRMTKLCKKM</sequence>
<dbReference type="Pfam" id="PF05990">
    <property type="entry name" value="DUF900"/>
    <property type="match status" value="1"/>
</dbReference>
<dbReference type="Proteomes" id="UP001054902">
    <property type="component" value="Unassembled WGS sequence"/>
</dbReference>
<comment type="caution">
    <text evidence="1">The sequence shown here is derived from an EMBL/GenBank/DDBJ whole genome shotgun (WGS) entry which is preliminary data.</text>
</comment>
<protein>
    <recommendedName>
        <fullName evidence="3">Alpha/beta hydrolase</fullName>
    </recommendedName>
</protein>
<dbReference type="InterPro" id="IPR010297">
    <property type="entry name" value="DUF900_hydrolase"/>
</dbReference>
<dbReference type="EMBL" id="BLLK01000051">
    <property type="protein sequence ID" value="GFH55969.1"/>
    <property type="molecule type" value="Genomic_DNA"/>
</dbReference>
<organism evidence="1 2">
    <name type="scientific">Chaetoceros tenuissimus</name>
    <dbReference type="NCBI Taxonomy" id="426638"/>
    <lineage>
        <taxon>Eukaryota</taxon>
        <taxon>Sar</taxon>
        <taxon>Stramenopiles</taxon>
        <taxon>Ochrophyta</taxon>
        <taxon>Bacillariophyta</taxon>
        <taxon>Coscinodiscophyceae</taxon>
        <taxon>Chaetocerotophycidae</taxon>
        <taxon>Chaetocerotales</taxon>
        <taxon>Chaetocerotaceae</taxon>
        <taxon>Chaetoceros</taxon>
    </lineage>
</organism>
<proteinExistence type="predicted"/>
<keyword evidence="2" id="KW-1185">Reference proteome</keyword>
<evidence type="ECO:0000313" key="1">
    <source>
        <dbReference type="EMBL" id="GFH55969.1"/>
    </source>
</evidence>